<keyword evidence="7 11" id="KW-0472">Membrane</keyword>
<comment type="similarity">
    <text evidence="2 11">Belongs to the integrin alpha chain family.</text>
</comment>
<keyword evidence="11" id="KW-1133">Transmembrane helix</keyword>
<dbReference type="InterPro" id="IPR013519">
    <property type="entry name" value="Int_alpha_beta-p"/>
</dbReference>
<dbReference type="Proteomes" id="UP001652620">
    <property type="component" value="Chromosome 3"/>
</dbReference>
<evidence type="ECO:0000256" key="3">
    <source>
        <dbReference type="ARBA" id="ARBA00022729"/>
    </source>
</evidence>
<keyword evidence="9" id="KW-0325">Glycoprotein</keyword>
<dbReference type="PANTHER" id="PTHR23220">
    <property type="entry name" value="INTEGRIN ALPHA"/>
    <property type="match status" value="1"/>
</dbReference>
<dbReference type="Pfam" id="PF01839">
    <property type="entry name" value="FG-GAP"/>
    <property type="match status" value="2"/>
</dbReference>
<name>A0ABM3JEL5_BACDO</name>
<evidence type="ECO:0000256" key="11">
    <source>
        <dbReference type="RuleBase" id="RU003762"/>
    </source>
</evidence>
<dbReference type="GeneID" id="105221941"/>
<feature type="repeat" description="FG-GAP" evidence="10">
    <location>
        <begin position="37"/>
        <end position="91"/>
    </location>
</feature>
<evidence type="ECO:0000256" key="4">
    <source>
        <dbReference type="ARBA" id="ARBA00022737"/>
    </source>
</evidence>
<dbReference type="PROSITE" id="PS51470">
    <property type="entry name" value="FG_GAP"/>
    <property type="match status" value="3"/>
</dbReference>
<dbReference type="Gene3D" id="2.130.10.130">
    <property type="entry name" value="Integrin alpha, N-terminal"/>
    <property type="match status" value="1"/>
</dbReference>
<feature type="repeat" description="FG-GAP" evidence="10">
    <location>
        <begin position="373"/>
        <end position="431"/>
    </location>
</feature>
<evidence type="ECO:0000313" key="13">
    <source>
        <dbReference type="RefSeq" id="XP_049307668.1"/>
    </source>
</evidence>
<feature type="transmembrane region" description="Helical" evidence="11">
    <location>
        <begin position="954"/>
        <end position="975"/>
    </location>
</feature>
<dbReference type="Gene3D" id="2.60.40.1510">
    <property type="entry name" value="ntegrin, alpha v. Chain A, domain 3"/>
    <property type="match status" value="1"/>
</dbReference>
<keyword evidence="12" id="KW-1185">Reference proteome</keyword>
<evidence type="ECO:0000256" key="5">
    <source>
        <dbReference type="ARBA" id="ARBA00022889"/>
    </source>
</evidence>
<dbReference type="InterPro" id="IPR032695">
    <property type="entry name" value="Integrin_dom_sf"/>
</dbReference>
<comment type="subcellular location">
    <subcellularLocation>
        <location evidence="1 11">Membrane</location>
        <topology evidence="1 11">Single-pass type I membrane protein</topology>
    </subcellularLocation>
</comment>
<feature type="repeat" description="FG-GAP" evidence="10">
    <location>
        <begin position="309"/>
        <end position="369"/>
    </location>
</feature>
<keyword evidence="3 11" id="KW-0732">Signal</keyword>
<proteinExistence type="inferred from homology"/>
<evidence type="ECO:0000256" key="6">
    <source>
        <dbReference type="ARBA" id="ARBA00023037"/>
    </source>
</evidence>
<dbReference type="SMART" id="SM00191">
    <property type="entry name" value="Int_alpha"/>
    <property type="match status" value="4"/>
</dbReference>
<dbReference type="RefSeq" id="XP_049307668.1">
    <property type="nucleotide sequence ID" value="XM_049451711.1"/>
</dbReference>
<keyword evidence="4" id="KW-0677">Repeat</keyword>
<dbReference type="Gene3D" id="1.20.5.930">
    <property type="entry name" value="Bicelle-embedded integrin alpha(iib) transmembrane segment"/>
    <property type="match status" value="1"/>
</dbReference>
<evidence type="ECO:0000256" key="10">
    <source>
        <dbReference type="PROSITE-ProRule" id="PRU00803"/>
    </source>
</evidence>
<keyword evidence="5 11" id="KW-0130">Cell adhesion</keyword>
<dbReference type="PANTHER" id="PTHR23220:SF83">
    <property type="entry name" value="INTEGRIN ALPHA-PS3-RELATED"/>
    <property type="match status" value="1"/>
</dbReference>
<dbReference type="SUPFAM" id="SSF69318">
    <property type="entry name" value="Integrin alpha N-terminal domain"/>
    <property type="match status" value="1"/>
</dbReference>
<dbReference type="InterPro" id="IPR000413">
    <property type="entry name" value="Integrin_alpha"/>
</dbReference>
<keyword evidence="8 11" id="KW-0675">Receptor</keyword>
<feature type="chain" id="PRO_5044994317" evidence="11">
    <location>
        <begin position="21"/>
        <end position="1020"/>
    </location>
</feature>
<organism evidence="12 13">
    <name type="scientific">Bactrocera dorsalis</name>
    <name type="common">Oriental fruit fly</name>
    <name type="synonym">Dacus dorsalis</name>
    <dbReference type="NCBI Taxonomy" id="27457"/>
    <lineage>
        <taxon>Eukaryota</taxon>
        <taxon>Metazoa</taxon>
        <taxon>Ecdysozoa</taxon>
        <taxon>Arthropoda</taxon>
        <taxon>Hexapoda</taxon>
        <taxon>Insecta</taxon>
        <taxon>Pterygota</taxon>
        <taxon>Neoptera</taxon>
        <taxon>Endopterygota</taxon>
        <taxon>Diptera</taxon>
        <taxon>Brachycera</taxon>
        <taxon>Muscomorpha</taxon>
        <taxon>Tephritoidea</taxon>
        <taxon>Tephritidae</taxon>
        <taxon>Bactrocera</taxon>
        <taxon>Bactrocera</taxon>
    </lineage>
</organism>
<evidence type="ECO:0000256" key="9">
    <source>
        <dbReference type="ARBA" id="ARBA00023180"/>
    </source>
</evidence>
<protein>
    <submittedName>
        <fullName evidence="13">Integrin alpha-PS3 isoform X1</fullName>
    </submittedName>
</protein>
<evidence type="ECO:0000256" key="8">
    <source>
        <dbReference type="ARBA" id="ARBA00023170"/>
    </source>
</evidence>
<accession>A0ABM3JEL5</accession>
<dbReference type="GO" id="GO:0007229">
    <property type="term" value="P:integrin-mediated signaling pathway"/>
    <property type="evidence" value="ECO:0007669"/>
    <property type="project" value="UniProtKB-KW"/>
</dbReference>
<evidence type="ECO:0000256" key="2">
    <source>
        <dbReference type="ARBA" id="ARBA00008054"/>
    </source>
</evidence>
<sequence>MYLLEFCFVLLCLNIYAIESFNLAPKPNLIIKEPLNAAPGNGSQKPFSSYFGYTILLRDKSIIIGAPQAFNGLDRSGAIYKYDFATKQVKPLKLENVAESTYFNYLRPNTEHQWLGASMDGGSKDEEPLIVCAPLKTATLFDNFLQIKFFSQAYMHGLCYWTNNTMGDDSQDRVWKILSPFSAKSKQDEQDVKDKNRKPLYGNVRFGEFGFSVQLTSENDEVIFGSPGVLNWAGNVIHYNMNTQKPRATIQGPKMASYKGYAVGCGHFNVSDKKQLSYVVTMPNANSETKLGALQIYTAPPSWNKQFPFQLGLTGAQYGEYFGYSLLVEDLNGDGLDDMLIGAPHHTVNSVFEAGAVYMFINLGRGKQLSFKQTLLESPFSRSGHFGTSLGKLGDVNGDDYKDIAIGAPFAGNNGNGAVAIYFGGPNGLDVQPRQILNVSEQLVGSGGMFGHGLSRGGDNNTNDYNLAVGAPNADMVFVYRAYPVVKINATILPKNLIIPTNTTSLKFDICINIQSNSMKIRTQELLLDLSVAAEEKRINVRHCIGKEPFIAGLTPQCLPCNATLIFDDRYIFIPIIMELTYRLKNDGKTQENSEFCSNCAVVDPAWPSMVKAQIQYLHNCKGLVCFVDLRFEGVEIPKNVILGRGSVLPLKYIITNNGEEAYNTQLIIKSSLNVPITKMPAECVGEFEFGWRVECSIAKGRAFKGTAKQELSLDLSNVVGATEVEINATVHSTGKVVTPNVNKSSDKVKLTTTAEIWIAETSTKKIFAGTDEKENIAVSTAFEIQNNGPSPLSFFHLIVDFPIGFSGGQYISNYSAQAYFKDLEYSSLDFNKSAPASPPTLNTTEILYVNQIPVNHTTFITCQSTENSETKMSCALSNFHPANALFSGENITLLLNYEMNWKKAEKLLPSNSQYLAHVAMVNLQTDMPINGNLSIKQHFKGAIFKKDAKRNLFWIYLGAIIGGILLLIGMILLLRKLGFFKRLTKEEMEKNLIEKREKARMKEDLDVCVAEIEDDLSSS</sequence>
<evidence type="ECO:0000256" key="1">
    <source>
        <dbReference type="ARBA" id="ARBA00004479"/>
    </source>
</evidence>
<feature type="signal peptide" evidence="11">
    <location>
        <begin position="1"/>
        <end position="20"/>
    </location>
</feature>
<dbReference type="InterPro" id="IPR013517">
    <property type="entry name" value="FG-GAP"/>
</dbReference>
<dbReference type="PRINTS" id="PR01185">
    <property type="entry name" value="INTEGRINA"/>
</dbReference>
<dbReference type="InterPro" id="IPR028994">
    <property type="entry name" value="Integrin_alpha_N"/>
</dbReference>
<keyword evidence="11" id="KW-0812">Transmembrane</keyword>
<gene>
    <name evidence="13" type="primary">LOC105221941</name>
</gene>
<keyword evidence="6 11" id="KW-0401">Integrin</keyword>
<evidence type="ECO:0000313" key="12">
    <source>
        <dbReference type="Proteomes" id="UP001652620"/>
    </source>
</evidence>
<dbReference type="SUPFAM" id="SSF69179">
    <property type="entry name" value="Integrin domains"/>
    <property type="match status" value="2"/>
</dbReference>
<evidence type="ECO:0000256" key="7">
    <source>
        <dbReference type="ARBA" id="ARBA00023136"/>
    </source>
</evidence>
<reference evidence="13" key="1">
    <citation type="submission" date="2025-08" db="UniProtKB">
        <authorList>
            <consortium name="RefSeq"/>
        </authorList>
    </citation>
    <scope>IDENTIFICATION</scope>
    <source>
        <tissue evidence="13">Adult</tissue>
    </source>
</reference>